<comment type="caution">
    <text evidence="1">The sequence shown here is derived from an EMBL/GenBank/DDBJ whole genome shotgun (WGS) entry which is preliminary data.</text>
</comment>
<name>A0ACC0YVD2_9ROSI</name>
<keyword evidence="2" id="KW-1185">Reference proteome</keyword>
<proteinExistence type="predicted"/>
<dbReference type="EMBL" id="CM047739">
    <property type="protein sequence ID" value="KAJ0042396.1"/>
    <property type="molecule type" value="Genomic_DNA"/>
</dbReference>
<dbReference type="Proteomes" id="UP001163603">
    <property type="component" value="Chromosome 4"/>
</dbReference>
<reference evidence="2" key="1">
    <citation type="journal article" date="2023" name="G3 (Bethesda)">
        <title>Genome assembly and association tests identify interacting loci associated with vigor, precocity, and sex in interspecific pistachio rootstocks.</title>
        <authorList>
            <person name="Palmer W."/>
            <person name="Jacygrad E."/>
            <person name="Sagayaradj S."/>
            <person name="Cavanaugh K."/>
            <person name="Han R."/>
            <person name="Bertier L."/>
            <person name="Beede B."/>
            <person name="Kafkas S."/>
            <person name="Golino D."/>
            <person name="Preece J."/>
            <person name="Michelmore R."/>
        </authorList>
    </citation>
    <scope>NUCLEOTIDE SEQUENCE [LARGE SCALE GENOMIC DNA]</scope>
</reference>
<sequence length="179" mass="20281">MLSSTFLEQTQFHELALGLELSNRPFLWVVRPGITYAVDDAYPKGFRHRVGGRGKIVDWAPQLKILDHPSVACFISHCGWNSTMEALSSGVPLLCWPYIVDQFHNESYICDTWKVGLRLNRDERGIVTPEEIKTKVEELVGNGKYRASALGLKELVMSSIKEGGSSYNNFMNFILWLKS</sequence>
<evidence type="ECO:0000313" key="1">
    <source>
        <dbReference type="EMBL" id="KAJ0042396.1"/>
    </source>
</evidence>
<protein>
    <submittedName>
        <fullName evidence="1">Uncharacterized protein</fullName>
    </submittedName>
</protein>
<accession>A0ACC0YVD2</accession>
<gene>
    <name evidence="1" type="ORF">Pint_19073</name>
</gene>
<organism evidence="1 2">
    <name type="scientific">Pistacia integerrima</name>
    <dbReference type="NCBI Taxonomy" id="434235"/>
    <lineage>
        <taxon>Eukaryota</taxon>
        <taxon>Viridiplantae</taxon>
        <taxon>Streptophyta</taxon>
        <taxon>Embryophyta</taxon>
        <taxon>Tracheophyta</taxon>
        <taxon>Spermatophyta</taxon>
        <taxon>Magnoliopsida</taxon>
        <taxon>eudicotyledons</taxon>
        <taxon>Gunneridae</taxon>
        <taxon>Pentapetalae</taxon>
        <taxon>rosids</taxon>
        <taxon>malvids</taxon>
        <taxon>Sapindales</taxon>
        <taxon>Anacardiaceae</taxon>
        <taxon>Pistacia</taxon>
    </lineage>
</organism>
<evidence type="ECO:0000313" key="2">
    <source>
        <dbReference type="Proteomes" id="UP001163603"/>
    </source>
</evidence>